<proteinExistence type="predicted"/>
<keyword evidence="1" id="KW-1133">Transmembrane helix</keyword>
<reference evidence="2" key="1">
    <citation type="submission" date="2019-05" db="EMBL/GenBank/DDBJ databases">
        <authorList>
            <person name="Lianzixin W."/>
        </authorList>
    </citation>
    <scope>NUCLEOTIDE SEQUENCE</scope>
    <source>
        <strain evidence="2">EC11</strain>
    </source>
</reference>
<sequence length="242" mass="28666">MDKTLWKEIEKFDFDFSLSEYGFSTRLAYENEWTTFFTQKAIEEYKKFMYLAATSNQMVSPSEIVDIVWHQHLIFTQSYKEFGDILGKKIEHIPSTHNREEKDKFMAAKKRTKELYESVFGLQPKAFWEYNTFSEALEIEKSKIHLSSILSFGLLMLFFLVLFFRYVLYDVFVYIDNPFFLILYISLAVVIYYSLNIYNEIVVGKNIKKIISNPIIKKLTASELIHLKTNQLKVVIHGYVNI</sequence>
<organism evidence="2 3">
    <name type="scientific">Flavobacterium jejuense</name>
    <dbReference type="NCBI Taxonomy" id="1544455"/>
    <lineage>
        <taxon>Bacteria</taxon>
        <taxon>Pseudomonadati</taxon>
        <taxon>Bacteroidota</taxon>
        <taxon>Flavobacteriia</taxon>
        <taxon>Flavobacteriales</taxon>
        <taxon>Flavobacteriaceae</taxon>
        <taxon>Flavobacterium</taxon>
    </lineage>
</organism>
<keyword evidence="1" id="KW-0472">Membrane</keyword>
<name>A0ABX0IUI1_9FLAO</name>
<dbReference type="RefSeq" id="WP_140961653.1">
    <property type="nucleotide sequence ID" value="NZ_VEVQ02000004.1"/>
</dbReference>
<dbReference type="EMBL" id="VEVQ02000004">
    <property type="protein sequence ID" value="NHN25464.1"/>
    <property type="molecule type" value="Genomic_DNA"/>
</dbReference>
<reference evidence="2" key="2">
    <citation type="submission" date="2020-02" db="EMBL/GenBank/DDBJ databases">
        <title>Flavobacterium profundi sp. nov., isolated from a deep-sea seamount.</title>
        <authorList>
            <person name="Zhang D.-C."/>
        </authorList>
    </citation>
    <scope>NUCLEOTIDE SEQUENCE</scope>
    <source>
        <strain evidence="2">EC11</strain>
    </source>
</reference>
<evidence type="ECO:0000313" key="2">
    <source>
        <dbReference type="EMBL" id="NHN25464.1"/>
    </source>
</evidence>
<protein>
    <submittedName>
        <fullName evidence="2">Glycine-rich domain-containing protein-like</fullName>
    </submittedName>
</protein>
<gene>
    <name evidence="2" type="ORF">FIA58_007225</name>
</gene>
<evidence type="ECO:0000313" key="3">
    <source>
        <dbReference type="Proteomes" id="UP000817854"/>
    </source>
</evidence>
<accession>A0ABX0IUI1</accession>
<dbReference type="Proteomes" id="UP000817854">
    <property type="component" value="Unassembled WGS sequence"/>
</dbReference>
<feature type="transmembrane region" description="Helical" evidence="1">
    <location>
        <begin position="179"/>
        <end position="198"/>
    </location>
</feature>
<comment type="caution">
    <text evidence="2">The sequence shown here is derived from an EMBL/GenBank/DDBJ whole genome shotgun (WGS) entry which is preliminary data.</text>
</comment>
<evidence type="ECO:0000256" key="1">
    <source>
        <dbReference type="SAM" id="Phobius"/>
    </source>
</evidence>
<feature type="transmembrane region" description="Helical" evidence="1">
    <location>
        <begin position="149"/>
        <end position="167"/>
    </location>
</feature>
<keyword evidence="3" id="KW-1185">Reference proteome</keyword>
<keyword evidence="1" id="KW-0812">Transmembrane</keyword>